<dbReference type="KEGG" id="ocn:CUC15_16400"/>
<name>A0A345PMH6_9BACI</name>
<protein>
    <submittedName>
        <fullName evidence="2">3-dehydro-L-gulonate 2-dehydrogenase</fullName>
    </submittedName>
</protein>
<evidence type="ECO:0000256" key="1">
    <source>
        <dbReference type="ARBA" id="ARBA00023002"/>
    </source>
</evidence>
<dbReference type="InterPro" id="IPR036111">
    <property type="entry name" value="Mal/L-sulfo/L-lacto_DH-like_sf"/>
</dbReference>
<proteinExistence type="predicted"/>
<reference evidence="3" key="1">
    <citation type="submission" date="2017-11" db="EMBL/GenBank/DDBJ databases">
        <authorList>
            <person name="Zhu W."/>
        </authorList>
    </citation>
    <scope>NUCLEOTIDE SEQUENCE [LARGE SCALE GENOMIC DNA]</scope>
    <source>
        <strain evidence="3">160</strain>
    </source>
</reference>
<keyword evidence="3" id="KW-1185">Reference proteome</keyword>
<dbReference type="Pfam" id="PF02615">
    <property type="entry name" value="Ldh_2"/>
    <property type="match status" value="1"/>
</dbReference>
<dbReference type="NCBIfam" id="NF009750">
    <property type="entry name" value="PRK13260.1"/>
    <property type="match status" value="1"/>
</dbReference>
<dbReference type="PANTHER" id="PTHR11091:SF3">
    <property type="entry name" value="2,3-DIKETO-L-GULONATE REDUCTASE"/>
    <property type="match status" value="1"/>
</dbReference>
<dbReference type="OrthoDB" id="9769447at2"/>
<dbReference type="InterPro" id="IPR003767">
    <property type="entry name" value="Malate/L-lactate_DH-like"/>
</dbReference>
<evidence type="ECO:0000313" key="2">
    <source>
        <dbReference type="EMBL" id="AXI11206.1"/>
    </source>
</evidence>
<gene>
    <name evidence="2" type="ORF">CUC15_16400</name>
</gene>
<dbReference type="InterPro" id="IPR043143">
    <property type="entry name" value="Mal/L-sulf/L-lact_DH-like_NADP"/>
</dbReference>
<dbReference type="SUPFAM" id="SSF89733">
    <property type="entry name" value="L-sulfolactate dehydrogenase-like"/>
    <property type="match status" value="1"/>
</dbReference>
<dbReference type="EMBL" id="CP024848">
    <property type="protein sequence ID" value="AXI11206.1"/>
    <property type="molecule type" value="Genomic_DNA"/>
</dbReference>
<dbReference type="PANTHER" id="PTHR11091">
    <property type="entry name" value="OXIDOREDUCTASE-RELATED"/>
    <property type="match status" value="1"/>
</dbReference>
<dbReference type="InterPro" id="IPR043144">
    <property type="entry name" value="Mal/L-sulf/L-lact_DH-like_ah"/>
</dbReference>
<dbReference type="AlphaFoldDB" id="A0A345PMH6"/>
<dbReference type="Proteomes" id="UP000253908">
    <property type="component" value="Chromosome"/>
</dbReference>
<dbReference type="Gene3D" id="1.10.1530.10">
    <property type="match status" value="1"/>
</dbReference>
<dbReference type="Gene3D" id="3.30.1370.60">
    <property type="entry name" value="Hypothetical oxidoreductase yiak, domain 2"/>
    <property type="match status" value="1"/>
</dbReference>
<sequence length="333" mass="36858">MRIKFDDMKAEFKRVLMKKGFSEHTADEAAISFTSNSCDGVYSHGVNRFPRVVEYIEKGYIKPDAVPEKISGFGALERWDGNLALGNLAAKRCMDRAMEIASEFGIGCVALQNTNHWMRGGEYGWQAAEKGYIGILWTNTQPNMPAWGAKDRRIGNNPIILALPREDGPVVVDMAMSQYSYGKIESYRMEGKELPVPGGFDSEGNLTTEPEKIEETWRVLPIGYWKGSGLSIVLDLIASMLSGGNTTQDVGKLGADEYALSQVFISISPDKLGDISKLEASIDESIQYIKESVPATSDGEVYYPGERTMNTRVKNLELGIPVNEGVWEKIKSM</sequence>
<keyword evidence="1" id="KW-0560">Oxidoreductase</keyword>
<dbReference type="GO" id="GO:0016491">
    <property type="term" value="F:oxidoreductase activity"/>
    <property type="evidence" value="ECO:0007669"/>
    <property type="project" value="UniProtKB-KW"/>
</dbReference>
<accession>A0A345PMH6</accession>
<organism evidence="2 3">
    <name type="scientific">Oceanobacillus zhaokaii</name>
    <dbReference type="NCBI Taxonomy" id="2052660"/>
    <lineage>
        <taxon>Bacteria</taxon>
        <taxon>Bacillati</taxon>
        <taxon>Bacillota</taxon>
        <taxon>Bacilli</taxon>
        <taxon>Bacillales</taxon>
        <taxon>Bacillaceae</taxon>
        <taxon>Oceanobacillus</taxon>
    </lineage>
</organism>
<evidence type="ECO:0000313" key="3">
    <source>
        <dbReference type="Proteomes" id="UP000253908"/>
    </source>
</evidence>